<evidence type="ECO:0000313" key="4">
    <source>
        <dbReference type="EMBL" id="HJF18607.1"/>
    </source>
</evidence>
<feature type="coiled-coil region" evidence="1">
    <location>
        <begin position="118"/>
        <end position="155"/>
    </location>
</feature>
<feature type="compositionally biased region" description="Basic and acidic residues" evidence="2">
    <location>
        <begin position="304"/>
        <end position="331"/>
    </location>
</feature>
<accession>A0A921KB87</accession>
<evidence type="ECO:0000256" key="2">
    <source>
        <dbReference type="SAM" id="MobiDB-lite"/>
    </source>
</evidence>
<feature type="transmembrane region" description="Helical" evidence="3">
    <location>
        <begin position="90"/>
        <end position="116"/>
    </location>
</feature>
<organism evidence="4 5">
    <name type="scientific">Aeriscardovia aeriphila</name>
    <dbReference type="NCBI Taxonomy" id="218139"/>
    <lineage>
        <taxon>Bacteria</taxon>
        <taxon>Bacillati</taxon>
        <taxon>Actinomycetota</taxon>
        <taxon>Actinomycetes</taxon>
        <taxon>Bifidobacteriales</taxon>
        <taxon>Bifidobacteriaceae</taxon>
        <taxon>Aeriscardovia</taxon>
    </lineage>
</organism>
<keyword evidence="3" id="KW-1133">Transmembrane helix</keyword>
<reference evidence="4" key="1">
    <citation type="journal article" date="2021" name="PeerJ">
        <title>Extensive microbial diversity within the chicken gut microbiome revealed by metagenomics and culture.</title>
        <authorList>
            <person name="Gilroy R."/>
            <person name="Ravi A."/>
            <person name="Getino M."/>
            <person name="Pursley I."/>
            <person name="Horton D.L."/>
            <person name="Alikhan N.F."/>
            <person name="Baker D."/>
            <person name="Gharbi K."/>
            <person name="Hall N."/>
            <person name="Watson M."/>
            <person name="Adriaenssens E.M."/>
            <person name="Foster-Nyarko E."/>
            <person name="Jarju S."/>
            <person name="Secka A."/>
            <person name="Antonio M."/>
            <person name="Oren A."/>
            <person name="Chaudhuri R.R."/>
            <person name="La Ragione R."/>
            <person name="Hildebrand F."/>
            <person name="Pallen M.J."/>
        </authorList>
    </citation>
    <scope>NUCLEOTIDE SEQUENCE</scope>
    <source>
        <strain evidence="4">578</strain>
    </source>
</reference>
<feature type="region of interest" description="Disordered" evidence="2">
    <location>
        <begin position="26"/>
        <end position="73"/>
    </location>
</feature>
<evidence type="ECO:0000256" key="1">
    <source>
        <dbReference type="SAM" id="Coils"/>
    </source>
</evidence>
<dbReference type="AlphaFoldDB" id="A0A921KB87"/>
<sequence length="392" mass="41719">MASVFDEDDDYDTGEDTMRMAPIRVPAYSQFDDSAEQTGQMNPINETMSLDSLSDDEESIPADDDAPAGDQDAPAAVSVAKTPNSNRKKYAAIITSSIVAGLLVIAGVGYGVYAFWSNKQHQEAMQACENSVQNLEDAANSYKKAQQEAQQYMNLATTDVTDGALITNLHHDASVSIPQAKTCSTSASTQELHSIAAAMKGGAESLNNASDNLSADVEGIKKSQDSKEIERAKQTLNEEIATAQKLYSSSEGSVANDSVRYALNTAISQAQQMLDNSNSSVTAKQFTTQVEALKTAEKAVKDSQAEKLAADQKAAEEKAREDAEEKARQEAEEQAQQGNDDDAEGGDNWNSSSNSSSSSNNSGNSNAANQAASRGSNRTGNNNNTTPVQQPR</sequence>
<comment type="caution">
    <text evidence="4">The sequence shown here is derived from an EMBL/GenBank/DDBJ whole genome shotgun (WGS) entry which is preliminary data.</text>
</comment>
<feature type="compositionally biased region" description="Polar residues" evidence="2">
    <location>
        <begin position="36"/>
        <end position="48"/>
    </location>
</feature>
<name>A0A921KB87_9BIFI</name>
<keyword evidence="3" id="KW-0812">Transmembrane</keyword>
<keyword evidence="1" id="KW-0175">Coiled coil</keyword>
<evidence type="ECO:0000313" key="5">
    <source>
        <dbReference type="Proteomes" id="UP000715651"/>
    </source>
</evidence>
<dbReference type="Proteomes" id="UP000715651">
    <property type="component" value="Unassembled WGS sequence"/>
</dbReference>
<keyword evidence="3" id="KW-0472">Membrane</keyword>
<feature type="compositionally biased region" description="Low complexity" evidence="2">
    <location>
        <begin position="346"/>
        <end position="386"/>
    </location>
</feature>
<feature type="compositionally biased region" description="Acidic residues" evidence="2">
    <location>
        <begin position="53"/>
        <end position="67"/>
    </location>
</feature>
<reference evidence="4" key="2">
    <citation type="submission" date="2021-09" db="EMBL/GenBank/DDBJ databases">
        <authorList>
            <person name="Gilroy R."/>
        </authorList>
    </citation>
    <scope>NUCLEOTIDE SEQUENCE</scope>
    <source>
        <strain evidence="4">578</strain>
    </source>
</reference>
<dbReference type="EMBL" id="DYWK01000008">
    <property type="protein sequence ID" value="HJF18607.1"/>
    <property type="molecule type" value="Genomic_DNA"/>
</dbReference>
<gene>
    <name evidence="4" type="ORF">K8U78_05650</name>
</gene>
<protein>
    <recommendedName>
        <fullName evidence="6">Sugar-binding protein</fullName>
    </recommendedName>
</protein>
<proteinExistence type="predicted"/>
<evidence type="ECO:0008006" key="6">
    <source>
        <dbReference type="Google" id="ProtNLM"/>
    </source>
</evidence>
<feature type="region of interest" description="Disordered" evidence="2">
    <location>
        <begin position="304"/>
        <end position="392"/>
    </location>
</feature>
<evidence type="ECO:0000256" key="3">
    <source>
        <dbReference type="SAM" id="Phobius"/>
    </source>
</evidence>